<comment type="caution">
    <text evidence="1">The sequence shown here is derived from an EMBL/GenBank/DDBJ whole genome shotgun (WGS) entry which is preliminary data.</text>
</comment>
<name>A0A8H5FX27_9AGAR</name>
<protein>
    <submittedName>
        <fullName evidence="1">Uncharacterized protein</fullName>
    </submittedName>
</protein>
<proteinExistence type="predicted"/>
<reference evidence="1 2" key="1">
    <citation type="journal article" date="2020" name="ISME J.">
        <title>Uncovering the hidden diversity of litter-decomposition mechanisms in mushroom-forming fungi.</title>
        <authorList>
            <person name="Floudas D."/>
            <person name="Bentzer J."/>
            <person name="Ahren D."/>
            <person name="Johansson T."/>
            <person name="Persson P."/>
            <person name="Tunlid A."/>
        </authorList>
    </citation>
    <scope>NUCLEOTIDE SEQUENCE [LARGE SCALE GENOMIC DNA]</scope>
    <source>
        <strain evidence="1 2">CBS 406.79</strain>
    </source>
</reference>
<organism evidence="1 2">
    <name type="scientific">Collybiopsis confluens</name>
    <dbReference type="NCBI Taxonomy" id="2823264"/>
    <lineage>
        <taxon>Eukaryota</taxon>
        <taxon>Fungi</taxon>
        <taxon>Dikarya</taxon>
        <taxon>Basidiomycota</taxon>
        <taxon>Agaricomycotina</taxon>
        <taxon>Agaricomycetes</taxon>
        <taxon>Agaricomycetidae</taxon>
        <taxon>Agaricales</taxon>
        <taxon>Marasmiineae</taxon>
        <taxon>Omphalotaceae</taxon>
        <taxon>Collybiopsis</taxon>
    </lineage>
</organism>
<dbReference type="AlphaFoldDB" id="A0A8H5FX27"/>
<gene>
    <name evidence="1" type="ORF">D9757_013755</name>
</gene>
<sequence length="175" mass="19295">MRALTTEDWSGVHLVIGIQEYGRRAYANDGDGDDEDTGDRREGKVHNTVYYALCVCSSVHRLVVLPPCSNFLHIVPACFFIIEVVHHRFRHIPQAHSHRLSPVSTAPTCQIIVFVASSDDYAHLFLLSLFVLTCIQNQSSSISGAPHTPMDVDGTEANAASLALTVPFPFFATEK</sequence>
<evidence type="ECO:0000313" key="2">
    <source>
        <dbReference type="Proteomes" id="UP000518752"/>
    </source>
</evidence>
<accession>A0A8H5FX27</accession>
<keyword evidence="2" id="KW-1185">Reference proteome</keyword>
<evidence type="ECO:0000313" key="1">
    <source>
        <dbReference type="EMBL" id="KAF5352109.1"/>
    </source>
</evidence>
<dbReference type="Proteomes" id="UP000518752">
    <property type="component" value="Unassembled WGS sequence"/>
</dbReference>
<dbReference type="EMBL" id="JAACJN010000280">
    <property type="protein sequence ID" value="KAF5352109.1"/>
    <property type="molecule type" value="Genomic_DNA"/>
</dbReference>